<reference evidence="2 3" key="1">
    <citation type="submission" date="2020-04" db="EMBL/GenBank/DDBJ databases">
        <title>MicrobeNet Type strains.</title>
        <authorList>
            <person name="Nicholson A.C."/>
        </authorList>
    </citation>
    <scope>NUCLEOTIDE SEQUENCE [LARGE SCALE GENOMIC DNA]</scope>
    <source>
        <strain evidence="2 3">ATCC BAA-14</strain>
    </source>
</reference>
<evidence type="ECO:0000313" key="3">
    <source>
        <dbReference type="Proteomes" id="UP000563898"/>
    </source>
</evidence>
<feature type="chain" id="PRO_5033067391" description="Arylsulfotransferase" evidence="1">
    <location>
        <begin position="24"/>
        <end position="494"/>
    </location>
</feature>
<organism evidence="2 3">
    <name type="scientific">Gordonia polyisoprenivorans</name>
    <dbReference type="NCBI Taxonomy" id="84595"/>
    <lineage>
        <taxon>Bacteria</taxon>
        <taxon>Bacillati</taxon>
        <taxon>Actinomycetota</taxon>
        <taxon>Actinomycetes</taxon>
        <taxon>Mycobacteriales</taxon>
        <taxon>Gordoniaceae</taxon>
        <taxon>Gordonia</taxon>
    </lineage>
</organism>
<evidence type="ECO:0000313" key="2">
    <source>
        <dbReference type="EMBL" id="NKY00399.1"/>
    </source>
</evidence>
<protein>
    <recommendedName>
        <fullName evidence="4">Arylsulfotransferase</fullName>
    </recommendedName>
</protein>
<proteinExistence type="predicted"/>
<dbReference type="Proteomes" id="UP000563898">
    <property type="component" value="Unassembled WGS sequence"/>
</dbReference>
<gene>
    <name evidence="2" type="ORF">HGA05_02230</name>
</gene>
<dbReference type="InterPro" id="IPR039535">
    <property type="entry name" value="ASST-like"/>
</dbReference>
<dbReference type="SUPFAM" id="SSF50969">
    <property type="entry name" value="YVTN repeat-like/Quinoprotein amine dehydrogenase"/>
    <property type="match status" value="1"/>
</dbReference>
<accession>A0A846WH77</accession>
<dbReference type="AlphaFoldDB" id="A0A846WH77"/>
<evidence type="ECO:0008006" key="4">
    <source>
        <dbReference type="Google" id="ProtNLM"/>
    </source>
</evidence>
<dbReference type="PROSITE" id="PS51257">
    <property type="entry name" value="PROKAR_LIPOPROTEIN"/>
    <property type="match status" value="1"/>
</dbReference>
<dbReference type="Pfam" id="PF14269">
    <property type="entry name" value="Arylsulfotran_2"/>
    <property type="match status" value="1"/>
</dbReference>
<sequence>MASHRCRGLLSIAGVAVLGSVIAACGSPGTSGSTSSSAASAVAPTYTVNVNDAAGATGGYVFFNEGTSPASAVVGQRSHDERRASSRVVIADKKGRVVWSRTAPPGQSMADLQVQQFHGKPVLTWWQGNLASGQSGVDYIADEHYQIIATIPAGPAGANIHEFRLTDNGEHAWITIYQPITADLTAVGGAKDGTMYDAVVQEIDVATKKVLFDWHASQHVPITDSFISPKDTVDNSGGIYDPYHVNAISLAPDGHVVVSMRHTSTVYNLDPATGAIVWQIGGKHSSFALGKGVQFSFQHDAEMPDATTLRLFNNNSDGQTTNGASSIEWIHLDTATHTTTLIRNQTHPGNVRATAMGNAQMLPNGDVFGSWGTGNHIAEFTPTGQMVYDVTLAPTGSYRAYYQPWTGEPIGVPEAVIGHDGMTIRAAWNGATRVVQWRVLHGSTAANLTPLATAAWNGASTPITLPQKASGYYQVEALDSAGKVIGRSVPLSAE</sequence>
<dbReference type="EMBL" id="JAAXPC010000001">
    <property type="protein sequence ID" value="NKY00399.1"/>
    <property type="molecule type" value="Genomic_DNA"/>
</dbReference>
<comment type="caution">
    <text evidence="2">The sequence shown here is derived from an EMBL/GenBank/DDBJ whole genome shotgun (WGS) entry which is preliminary data.</text>
</comment>
<dbReference type="InterPro" id="IPR011044">
    <property type="entry name" value="Quino_amine_DH_bsu"/>
</dbReference>
<dbReference type="RefSeq" id="WP_035728331.1">
    <property type="nucleotide sequence ID" value="NZ_JAAXPC010000001.1"/>
</dbReference>
<feature type="signal peptide" evidence="1">
    <location>
        <begin position="1"/>
        <end position="23"/>
    </location>
</feature>
<dbReference type="PANTHER" id="PTHR35340">
    <property type="entry name" value="PQQ ENZYME REPEAT PROTEIN-RELATED"/>
    <property type="match status" value="1"/>
</dbReference>
<keyword evidence="1" id="KW-0732">Signal</keyword>
<dbReference type="PANTHER" id="PTHR35340:SF5">
    <property type="entry name" value="ASST-DOMAIN-CONTAINING PROTEIN"/>
    <property type="match status" value="1"/>
</dbReference>
<evidence type="ECO:0000256" key="1">
    <source>
        <dbReference type="SAM" id="SignalP"/>
    </source>
</evidence>
<name>A0A846WH77_9ACTN</name>
<dbReference type="InterPro" id="IPR053143">
    <property type="entry name" value="Arylsulfate_ST"/>
</dbReference>